<feature type="compositionally biased region" description="Polar residues" evidence="1">
    <location>
        <begin position="38"/>
        <end position="78"/>
    </location>
</feature>
<reference evidence="2 3" key="1">
    <citation type="journal article" date="2015" name="Proc. Natl. Acad. Sci. U.S.A.">
        <title>The resurrection genome of Boea hygrometrica: A blueprint for survival of dehydration.</title>
        <authorList>
            <person name="Xiao L."/>
            <person name="Yang G."/>
            <person name="Zhang L."/>
            <person name="Yang X."/>
            <person name="Zhao S."/>
            <person name="Ji Z."/>
            <person name="Zhou Q."/>
            <person name="Hu M."/>
            <person name="Wang Y."/>
            <person name="Chen M."/>
            <person name="Xu Y."/>
            <person name="Jin H."/>
            <person name="Xiao X."/>
            <person name="Hu G."/>
            <person name="Bao F."/>
            <person name="Hu Y."/>
            <person name="Wan P."/>
            <person name="Li L."/>
            <person name="Deng X."/>
            <person name="Kuang T."/>
            <person name="Xiang C."/>
            <person name="Zhu J.K."/>
            <person name="Oliver M.J."/>
            <person name="He Y."/>
        </authorList>
    </citation>
    <scope>NUCLEOTIDE SEQUENCE [LARGE SCALE GENOMIC DNA]</scope>
    <source>
        <strain evidence="3">cv. XS01</strain>
    </source>
</reference>
<dbReference type="EMBL" id="KV001423">
    <property type="protein sequence ID" value="KZV38933.1"/>
    <property type="molecule type" value="Genomic_DNA"/>
</dbReference>
<dbReference type="Proteomes" id="UP000250235">
    <property type="component" value="Unassembled WGS sequence"/>
</dbReference>
<name>A0A2Z7BWE5_9LAMI</name>
<keyword evidence="3" id="KW-1185">Reference proteome</keyword>
<gene>
    <name evidence="2" type="ORF">F511_17009</name>
</gene>
<evidence type="ECO:0000313" key="2">
    <source>
        <dbReference type="EMBL" id="KZV38933.1"/>
    </source>
</evidence>
<accession>A0A2Z7BWE5</accession>
<protein>
    <submittedName>
        <fullName evidence="2">Uncharacterized protein</fullName>
    </submittedName>
</protein>
<dbReference type="AlphaFoldDB" id="A0A2Z7BWE5"/>
<sequence length="172" mass="19331">MHVRATENHRYDDSADHHKAVWYSGTTTQLATTSKSTLDLSGTTTQPADHNISPQQEEQQLTNSSPLPKQLHGNSAEATTSSNLLRYLNINSNLNSNSLILKPSKLTQLPQLYRALLSSQEKLKSVKNHLPKAVKEQKNYWSTIAKTHEHWKNFVFLKSGDSSLQTGINRKP</sequence>
<feature type="region of interest" description="Disordered" evidence="1">
    <location>
        <begin position="36"/>
        <end position="78"/>
    </location>
</feature>
<proteinExistence type="predicted"/>
<evidence type="ECO:0000313" key="3">
    <source>
        <dbReference type="Proteomes" id="UP000250235"/>
    </source>
</evidence>
<evidence type="ECO:0000256" key="1">
    <source>
        <dbReference type="SAM" id="MobiDB-lite"/>
    </source>
</evidence>
<organism evidence="2 3">
    <name type="scientific">Dorcoceras hygrometricum</name>
    <dbReference type="NCBI Taxonomy" id="472368"/>
    <lineage>
        <taxon>Eukaryota</taxon>
        <taxon>Viridiplantae</taxon>
        <taxon>Streptophyta</taxon>
        <taxon>Embryophyta</taxon>
        <taxon>Tracheophyta</taxon>
        <taxon>Spermatophyta</taxon>
        <taxon>Magnoliopsida</taxon>
        <taxon>eudicotyledons</taxon>
        <taxon>Gunneridae</taxon>
        <taxon>Pentapetalae</taxon>
        <taxon>asterids</taxon>
        <taxon>lamiids</taxon>
        <taxon>Lamiales</taxon>
        <taxon>Gesneriaceae</taxon>
        <taxon>Didymocarpoideae</taxon>
        <taxon>Trichosporeae</taxon>
        <taxon>Loxocarpinae</taxon>
        <taxon>Dorcoceras</taxon>
    </lineage>
</organism>